<name>A0A432MEY1_9BACT</name>
<feature type="domain" description="SCP" evidence="2">
    <location>
        <begin position="127"/>
        <end position="241"/>
    </location>
</feature>
<evidence type="ECO:0000256" key="1">
    <source>
        <dbReference type="SAM" id="MobiDB-lite"/>
    </source>
</evidence>
<protein>
    <submittedName>
        <fullName evidence="3">CAP domain-containing protein</fullName>
    </submittedName>
</protein>
<feature type="compositionally biased region" description="Pro residues" evidence="1">
    <location>
        <begin position="36"/>
        <end position="56"/>
    </location>
</feature>
<dbReference type="SUPFAM" id="SSF55797">
    <property type="entry name" value="PR-1-like"/>
    <property type="match status" value="1"/>
</dbReference>
<dbReference type="InterPro" id="IPR014044">
    <property type="entry name" value="CAP_dom"/>
</dbReference>
<dbReference type="CDD" id="cd05379">
    <property type="entry name" value="CAP_bacterial"/>
    <property type="match status" value="1"/>
</dbReference>
<dbReference type="InterPro" id="IPR035940">
    <property type="entry name" value="CAP_sf"/>
</dbReference>
<reference evidence="3 4" key="1">
    <citation type="submission" date="2018-12" db="EMBL/GenBank/DDBJ databases">
        <authorList>
            <person name="Toschakov S.V."/>
        </authorList>
    </citation>
    <scope>NUCLEOTIDE SEQUENCE [LARGE SCALE GENOMIC DNA]</scope>
    <source>
        <strain evidence="3 4">GM2012</strain>
    </source>
</reference>
<feature type="region of interest" description="Disordered" evidence="1">
    <location>
        <begin position="1"/>
        <end position="63"/>
    </location>
</feature>
<comment type="caution">
    <text evidence="3">The sequence shown here is derived from an EMBL/GenBank/DDBJ whole genome shotgun (WGS) entry which is preliminary data.</text>
</comment>
<dbReference type="Pfam" id="PF00188">
    <property type="entry name" value="CAP"/>
    <property type="match status" value="1"/>
</dbReference>
<reference evidence="3 4" key="2">
    <citation type="submission" date="2019-01" db="EMBL/GenBank/DDBJ databases">
        <title>Tautonia sociabilis, a novel thermotolerant planctomycete of Isosphaeraceae family, isolated from a 4000 m deep subterranean habitat.</title>
        <authorList>
            <person name="Kovaleva O.L."/>
            <person name="Elcheninov A.G."/>
            <person name="Van Heerden E."/>
            <person name="Toshchakov S.V."/>
            <person name="Novikov A."/>
            <person name="Bonch-Osmolovskaya E.A."/>
            <person name="Kublanov I.V."/>
        </authorList>
    </citation>
    <scope>NUCLEOTIDE SEQUENCE [LARGE SCALE GENOMIC DNA]</scope>
    <source>
        <strain evidence="3 4">GM2012</strain>
    </source>
</reference>
<dbReference type="EMBL" id="RYZH01000050">
    <property type="protein sequence ID" value="RUL84326.1"/>
    <property type="molecule type" value="Genomic_DNA"/>
</dbReference>
<dbReference type="PANTHER" id="PTHR31157:SF1">
    <property type="entry name" value="SCP DOMAIN-CONTAINING PROTEIN"/>
    <property type="match status" value="1"/>
</dbReference>
<evidence type="ECO:0000259" key="2">
    <source>
        <dbReference type="Pfam" id="PF00188"/>
    </source>
</evidence>
<dbReference type="Proteomes" id="UP000280296">
    <property type="component" value="Unassembled WGS sequence"/>
</dbReference>
<accession>A0A432MEY1</accession>
<dbReference type="AlphaFoldDB" id="A0A432MEY1"/>
<dbReference type="PANTHER" id="PTHR31157">
    <property type="entry name" value="SCP DOMAIN-CONTAINING PROTEIN"/>
    <property type="match status" value="1"/>
</dbReference>
<evidence type="ECO:0000313" key="4">
    <source>
        <dbReference type="Proteomes" id="UP000280296"/>
    </source>
</evidence>
<evidence type="ECO:0000313" key="3">
    <source>
        <dbReference type="EMBL" id="RUL84326.1"/>
    </source>
</evidence>
<gene>
    <name evidence="3" type="ORF">TsocGM_20570</name>
</gene>
<sequence>MDRPIDSTGSPGRPPARPSPGLDLVSSRGDRAPSAVPGPFPAPLDPSPEPIRPGGPLPMRLPARPTGPPSLAWIALLPAALGLLPMACGGLPKPPAGTPRVPTERIATPIRLGGGQTGPDALGSALLERHNAIRTARGLPPLSWSPTLADAAREHSSGLVSLGRLRHKGHDGSSPADRVERRGYAFRSVGENIASGQETVEEVMEGWMNSPGHRRNILGDFEELGASRREDEGGRPYWCVVFATPLP</sequence>
<proteinExistence type="predicted"/>
<dbReference type="Gene3D" id="3.40.33.10">
    <property type="entry name" value="CAP"/>
    <property type="match status" value="1"/>
</dbReference>
<organism evidence="3 4">
    <name type="scientific">Tautonia sociabilis</name>
    <dbReference type="NCBI Taxonomy" id="2080755"/>
    <lineage>
        <taxon>Bacteria</taxon>
        <taxon>Pseudomonadati</taxon>
        <taxon>Planctomycetota</taxon>
        <taxon>Planctomycetia</taxon>
        <taxon>Isosphaerales</taxon>
        <taxon>Isosphaeraceae</taxon>
        <taxon>Tautonia</taxon>
    </lineage>
</organism>
<keyword evidence="4" id="KW-1185">Reference proteome</keyword>